<dbReference type="EMBL" id="CM046126">
    <property type="protein sequence ID" value="KAI8427185.1"/>
    <property type="molecule type" value="Genomic_DNA"/>
</dbReference>
<proteinExistence type="predicted"/>
<keyword evidence="2" id="KW-1185">Reference proteome</keyword>
<accession>A0ACC0JT04</accession>
<evidence type="ECO:0000313" key="2">
    <source>
        <dbReference type="Proteomes" id="UP001064048"/>
    </source>
</evidence>
<protein>
    <submittedName>
        <fullName evidence="1">Uncharacterized protein</fullName>
    </submittedName>
</protein>
<dbReference type="Proteomes" id="UP001064048">
    <property type="component" value="Chromosome 26"/>
</dbReference>
<evidence type="ECO:0000313" key="1">
    <source>
        <dbReference type="EMBL" id="KAI8427185.1"/>
    </source>
</evidence>
<comment type="caution">
    <text evidence="1">The sequence shown here is derived from an EMBL/GenBank/DDBJ whole genome shotgun (WGS) entry which is preliminary data.</text>
</comment>
<reference evidence="1 2" key="1">
    <citation type="journal article" date="2022" name="Genome Biol. Evol.">
        <title>The Spruce Budworm Genome: Reconstructing the Evolutionary History of Antifreeze Proteins.</title>
        <authorList>
            <person name="Beliveau C."/>
            <person name="Gagne P."/>
            <person name="Picq S."/>
            <person name="Vernygora O."/>
            <person name="Keeling C.I."/>
            <person name="Pinkney K."/>
            <person name="Doucet D."/>
            <person name="Wen F."/>
            <person name="Johnston J.S."/>
            <person name="Maaroufi H."/>
            <person name="Boyle B."/>
            <person name="Laroche J."/>
            <person name="Dewar K."/>
            <person name="Juretic N."/>
            <person name="Blackburn G."/>
            <person name="Nisole A."/>
            <person name="Brunet B."/>
            <person name="Brandao M."/>
            <person name="Lumley L."/>
            <person name="Duan J."/>
            <person name="Quan G."/>
            <person name="Lucarotti C.J."/>
            <person name="Roe A.D."/>
            <person name="Sperling F.A.H."/>
            <person name="Levesque R.C."/>
            <person name="Cusson M."/>
        </authorList>
    </citation>
    <scope>NUCLEOTIDE SEQUENCE [LARGE SCALE GENOMIC DNA]</scope>
    <source>
        <strain evidence="1">Glfc:IPQL:Cfum</strain>
    </source>
</reference>
<sequence>MESSAGRRRASDAEQSARACSASVKCEPVMVKEEPEWSECGASEAPVAEGLYVGHEIKDELVIGPEVFQQRVITFSIQGLQYEPKHL</sequence>
<name>A0ACC0JT04_CHOFU</name>
<gene>
    <name evidence="1" type="ORF">MSG28_014790</name>
</gene>
<organism evidence="1 2">
    <name type="scientific">Choristoneura fumiferana</name>
    <name type="common">Spruce budworm moth</name>
    <name type="synonym">Archips fumiferana</name>
    <dbReference type="NCBI Taxonomy" id="7141"/>
    <lineage>
        <taxon>Eukaryota</taxon>
        <taxon>Metazoa</taxon>
        <taxon>Ecdysozoa</taxon>
        <taxon>Arthropoda</taxon>
        <taxon>Hexapoda</taxon>
        <taxon>Insecta</taxon>
        <taxon>Pterygota</taxon>
        <taxon>Neoptera</taxon>
        <taxon>Endopterygota</taxon>
        <taxon>Lepidoptera</taxon>
        <taxon>Glossata</taxon>
        <taxon>Ditrysia</taxon>
        <taxon>Tortricoidea</taxon>
        <taxon>Tortricidae</taxon>
        <taxon>Tortricinae</taxon>
        <taxon>Choristoneura</taxon>
    </lineage>
</organism>